<evidence type="ECO:0000313" key="1">
    <source>
        <dbReference type="EMBL" id="OPX45147.1"/>
    </source>
</evidence>
<dbReference type="Proteomes" id="UP000191554">
    <property type="component" value="Unassembled WGS sequence"/>
</dbReference>
<sequence length="359" mass="41369">MNSQIYQIYKDMMSPDPVFDFDYLAYIMQLGYDQSVTGVDVIKVEQSNTALNLYIEVMADGGNNAEKRHLFIKTVKGHMPGDVYNALSVREAGFYSLLRQNNSFQPPVPVCYDVFVSEEKNEFLIALEDISQTHAKPSEKQLEDKNTWFLCAECLAGFHAVFWNYHEKGLYGLPLITSSQIENDMVSNDWQLQQFMSHAGGCFDEKTRSIFNNALKISNAARRQLLDCNNMTLTNGDSHVYNFMLPRNKTGEAALVDFQFWNTGKGVADLAHLTRSSFPDTYKKSLHRPLVEHYHKTLVERGVTNYPLEECYRDYRMQVAAMLLLPVWQYSLFGNEQDWNNMVKELVDNYNILNCEDLL</sequence>
<dbReference type="EMBL" id="MZGX01000005">
    <property type="protein sequence ID" value="OPX45147.1"/>
    <property type="molecule type" value="Genomic_DNA"/>
</dbReference>
<organism evidence="1 2">
    <name type="scientific">Ruminiclostridium hungatei</name>
    <name type="common">Clostridium hungatei</name>
    <dbReference type="NCBI Taxonomy" id="48256"/>
    <lineage>
        <taxon>Bacteria</taxon>
        <taxon>Bacillati</taxon>
        <taxon>Bacillota</taxon>
        <taxon>Clostridia</taxon>
        <taxon>Eubacteriales</taxon>
        <taxon>Oscillospiraceae</taxon>
        <taxon>Ruminiclostridium</taxon>
    </lineage>
</organism>
<dbReference type="AlphaFoldDB" id="A0A1V4SPH1"/>
<accession>A0A1V4SPH1</accession>
<dbReference type="RefSeq" id="WP_080063489.1">
    <property type="nucleotide sequence ID" value="NZ_MZGX01000005.1"/>
</dbReference>
<protein>
    <submittedName>
        <fullName evidence="1">Phosphotransferase enzyme family protein</fullName>
    </submittedName>
</protein>
<dbReference type="GO" id="GO:0016740">
    <property type="term" value="F:transferase activity"/>
    <property type="evidence" value="ECO:0007669"/>
    <property type="project" value="UniProtKB-KW"/>
</dbReference>
<dbReference type="PANTHER" id="PTHR23020">
    <property type="entry name" value="UNCHARACTERIZED NUCLEAR HORMONE RECEPTOR-RELATED"/>
    <property type="match status" value="1"/>
</dbReference>
<dbReference type="InterPro" id="IPR052961">
    <property type="entry name" value="Oxido-Kinase-like_Enzymes"/>
</dbReference>
<gene>
    <name evidence="1" type="ORF">CLHUN_10340</name>
</gene>
<reference evidence="1 2" key="1">
    <citation type="submission" date="2017-03" db="EMBL/GenBank/DDBJ databases">
        <title>Genome sequence of Clostridium hungatei DSM 14427.</title>
        <authorList>
            <person name="Poehlein A."/>
            <person name="Daniel R."/>
        </authorList>
    </citation>
    <scope>NUCLEOTIDE SEQUENCE [LARGE SCALE GENOMIC DNA]</scope>
    <source>
        <strain evidence="1 2">DSM 14427</strain>
    </source>
</reference>
<dbReference type="InterPro" id="IPR004119">
    <property type="entry name" value="EcKL"/>
</dbReference>
<dbReference type="InterPro" id="IPR011009">
    <property type="entry name" value="Kinase-like_dom_sf"/>
</dbReference>
<dbReference type="OrthoDB" id="9769860at2"/>
<keyword evidence="2" id="KW-1185">Reference proteome</keyword>
<name>A0A1V4SPH1_RUMHU</name>
<comment type="caution">
    <text evidence="1">The sequence shown here is derived from an EMBL/GenBank/DDBJ whole genome shotgun (WGS) entry which is preliminary data.</text>
</comment>
<dbReference type="PANTHER" id="PTHR23020:SF41">
    <property type="entry name" value="AMINOGLYCOSIDE PHOSPHOTRANSFERASE DOMAIN-CONTAINING PROTEIN"/>
    <property type="match status" value="1"/>
</dbReference>
<evidence type="ECO:0000313" key="2">
    <source>
        <dbReference type="Proteomes" id="UP000191554"/>
    </source>
</evidence>
<dbReference type="STRING" id="48256.CLHUN_10340"/>
<dbReference type="SUPFAM" id="SSF56112">
    <property type="entry name" value="Protein kinase-like (PK-like)"/>
    <property type="match status" value="1"/>
</dbReference>
<dbReference type="Pfam" id="PF02958">
    <property type="entry name" value="EcKL"/>
    <property type="match status" value="1"/>
</dbReference>
<dbReference type="Gene3D" id="3.90.1200.10">
    <property type="match status" value="1"/>
</dbReference>
<proteinExistence type="predicted"/>
<keyword evidence="1" id="KW-0808">Transferase</keyword>